<reference evidence="2 3" key="1">
    <citation type="submission" date="2023-04" db="EMBL/GenBank/DDBJ databases">
        <title>Bacteria Genome Submission.</title>
        <authorList>
            <person name="Isaac P."/>
        </authorList>
    </citation>
    <scope>NUCLEOTIDE SEQUENCE [LARGE SCALE GENOMIC DNA]</scope>
    <source>
        <strain evidence="2 3">SampleS7P1</strain>
    </source>
</reference>
<keyword evidence="3" id="KW-1185">Reference proteome</keyword>
<feature type="chain" id="PRO_5047077291" evidence="1">
    <location>
        <begin position="33"/>
        <end position="220"/>
    </location>
</feature>
<proteinExistence type="predicted"/>
<keyword evidence="1" id="KW-0732">Signal</keyword>
<evidence type="ECO:0000256" key="1">
    <source>
        <dbReference type="SAM" id="SignalP"/>
    </source>
</evidence>
<accession>A0ABY8R801</accession>
<sequence length="220" mass="24835">MGNRKRYKSSSFIKRSAAVIAATFMLTTSAFALGKVTSLVGVTSSKATYKTTPTNEQVNQDLGFAPKIIEKFKNGYVFKSGHISKTEALDENDEVVGKSKGVSFEYKKDKNIVTLFVEGKMLGERDKNEELVENYNGVELYYYSYMNKIVPADYKMTEQDKLDEKSGKFVFSYGSSNTEINKQTFVNWKDGDVYYSFLATDSDLTKDDLVQMAKEIIDSK</sequence>
<dbReference type="Proteomes" id="UP001239169">
    <property type="component" value="Chromosome"/>
</dbReference>
<organism evidence="2 3">
    <name type="scientific">Paraclostridium bifermentans</name>
    <name type="common">Clostridium bifermentans</name>
    <dbReference type="NCBI Taxonomy" id="1490"/>
    <lineage>
        <taxon>Bacteria</taxon>
        <taxon>Bacillati</taxon>
        <taxon>Bacillota</taxon>
        <taxon>Clostridia</taxon>
        <taxon>Peptostreptococcales</taxon>
        <taxon>Peptostreptococcaceae</taxon>
        <taxon>Paraclostridium</taxon>
    </lineage>
</organism>
<feature type="signal peptide" evidence="1">
    <location>
        <begin position="1"/>
        <end position="32"/>
    </location>
</feature>
<evidence type="ECO:0000313" key="2">
    <source>
        <dbReference type="EMBL" id="WGX76937.1"/>
    </source>
</evidence>
<evidence type="ECO:0000313" key="3">
    <source>
        <dbReference type="Proteomes" id="UP001239169"/>
    </source>
</evidence>
<dbReference type="EMBL" id="CP124685">
    <property type="protein sequence ID" value="WGX76937.1"/>
    <property type="molecule type" value="Genomic_DNA"/>
</dbReference>
<name>A0ABY8R801_PARBF</name>
<protein>
    <submittedName>
        <fullName evidence="2">Uncharacterized protein</fullName>
    </submittedName>
</protein>
<gene>
    <name evidence="2" type="ORF">QJS64_07930</name>
</gene>